<evidence type="ECO:0000313" key="1">
    <source>
        <dbReference type="EMBL" id="KAK5584567.1"/>
    </source>
</evidence>
<proteinExistence type="predicted"/>
<gene>
    <name evidence="1" type="ORF">RB653_006180</name>
</gene>
<evidence type="ECO:0000313" key="2">
    <source>
        <dbReference type="Proteomes" id="UP001344447"/>
    </source>
</evidence>
<name>A0AAN7U9B8_9MYCE</name>
<dbReference type="EMBL" id="JAVFKY010000001">
    <property type="protein sequence ID" value="KAK5584567.1"/>
    <property type="molecule type" value="Genomic_DNA"/>
</dbReference>
<reference evidence="1 2" key="1">
    <citation type="submission" date="2023-11" db="EMBL/GenBank/DDBJ databases">
        <title>Dfirmibasis_genome.</title>
        <authorList>
            <person name="Edelbroek B."/>
            <person name="Kjellin J."/>
            <person name="Jerlstrom-Hultqvist J."/>
            <person name="Soderbom F."/>
        </authorList>
    </citation>
    <scope>NUCLEOTIDE SEQUENCE [LARGE SCALE GENOMIC DNA]</scope>
    <source>
        <strain evidence="1 2">TNS-C-14</strain>
    </source>
</reference>
<sequence>MSILNTITKINNCSLKNNRNVEINQNQNNTNNFQFNKVSARCKSYYNPHRWLTFWTF</sequence>
<accession>A0AAN7U9B8</accession>
<organism evidence="1 2">
    <name type="scientific">Dictyostelium firmibasis</name>
    <dbReference type="NCBI Taxonomy" id="79012"/>
    <lineage>
        <taxon>Eukaryota</taxon>
        <taxon>Amoebozoa</taxon>
        <taxon>Evosea</taxon>
        <taxon>Eumycetozoa</taxon>
        <taxon>Dictyostelia</taxon>
        <taxon>Dictyosteliales</taxon>
        <taxon>Dictyosteliaceae</taxon>
        <taxon>Dictyostelium</taxon>
    </lineage>
</organism>
<comment type="caution">
    <text evidence="1">The sequence shown here is derived from an EMBL/GenBank/DDBJ whole genome shotgun (WGS) entry which is preliminary data.</text>
</comment>
<dbReference type="Proteomes" id="UP001344447">
    <property type="component" value="Unassembled WGS sequence"/>
</dbReference>
<keyword evidence="2" id="KW-1185">Reference proteome</keyword>
<dbReference type="AlphaFoldDB" id="A0AAN7U9B8"/>
<protein>
    <submittedName>
        <fullName evidence="1">Uncharacterized protein</fullName>
    </submittedName>
</protein>